<dbReference type="AlphaFoldDB" id="A0A3D9B2K3"/>
<dbReference type="RefSeq" id="WP_115928371.1">
    <property type="nucleotide sequence ID" value="NZ_QNVV01000008.1"/>
</dbReference>
<sequence>MEVGICHAFAACSREILHWQNKQANVNEESISDWLLFKLNDLNSCIKSIQFTRFEEARFTGADYELWVIDDRHGHRFRIQAKRLRKDYDHYSSIGYSNSHNMQIEKLISDAQRVNAIPLYAFYNNENFPSRCPLVSQEGMYVASAEEIFDNVIKPAKSFTSTEKLISLSIPFKCLFCCDLQHEVDFDTFLKRYFKMIDSEKGKIDIRKLPAYVTELLTFSNEIPSWYYKEFERDFIEFTRLIIVDNRNKPV</sequence>
<dbReference type="InterPro" id="IPR046723">
    <property type="entry name" value="DUF6615"/>
</dbReference>
<keyword evidence="2" id="KW-1185">Reference proteome</keyword>
<dbReference type="OrthoDB" id="1524885at2"/>
<dbReference type="EMBL" id="QNVV01000008">
    <property type="protein sequence ID" value="REC47578.1"/>
    <property type="molecule type" value="Genomic_DNA"/>
</dbReference>
<name>A0A3D9B2K3_9FLAO</name>
<dbReference type="Proteomes" id="UP000256257">
    <property type="component" value="Unassembled WGS sequence"/>
</dbReference>
<organism evidence="1 2">
    <name type="scientific">Chryseobacterium pennipullorum</name>
    <dbReference type="NCBI Taxonomy" id="2258963"/>
    <lineage>
        <taxon>Bacteria</taxon>
        <taxon>Pseudomonadati</taxon>
        <taxon>Bacteroidota</taxon>
        <taxon>Flavobacteriia</taxon>
        <taxon>Flavobacteriales</taxon>
        <taxon>Weeksellaceae</taxon>
        <taxon>Chryseobacterium group</taxon>
        <taxon>Chryseobacterium</taxon>
    </lineage>
</organism>
<evidence type="ECO:0000313" key="2">
    <source>
        <dbReference type="Proteomes" id="UP000256257"/>
    </source>
</evidence>
<protein>
    <submittedName>
        <fullName evidence="1">Uncharacterized protein</fullName>
    </submittedName>
</protein>
<reference evidence="1 2" key="1">
    <citation type="submission" date="2018-06" db="EMBL/GenBank/DDBJ databases">
        <title>Novel Chryseobacterium species.</title>
        <authorList>
            <person name="Newman J."/>
            <person name="Hugo C."/>
            <person name="Oosthuizen L."/>
            <person name="Charimba G."/>
        </authorList>
    </citation>
    <scope>NUCLEOTIDE SEQUENCE [LARGE SCALE GENOMIC DNA]</scope>
    <source>
        <strain evidence="1 2">7_F195</strain>
    </source>
</reference>
<accession>A0A3D9B2K3</accession>
<dbReference type="Pfam" id="PF20320">
    <property type="entry name" value="DUF6615"/>
    <property type="match status" value="1"/>
</dbReference>
<gene>
    <name evidence="1" type="ORF">DRF67_11090</name>
</gene>
<evidence type="ECO:0000313" key="1">
    <source>
        <dbReference type="EMBL" id="REC47578.1"/>
    </source>
</evidence>
<proteinExistence type="predicted"/>
<comment type="caution">
    <text evidence="1">The sequence shown here is derived from an EMBL/GenBank/DDBJ whole genome shotgun (WGS) entry which is preliminary data.</text>
</comment>